<dbReference type="EMBL" id="GBHO01005114">
    <property type="protein sequence ID" value="JAG38490.1"/>
    <property type="molecule type" value="Transcribed_RNA"/>
</dbReference>
<proteinExistence type="predicted"/>
<evidence type="ECO:0000256" key="1">
    <source>
        <dbReference type="ARBA" id="ARBA00022468"/>
    </source>
</evidence>
<reference evidence="3" key="2">
    <citation type="submission" date="2014-07" db="EMBL/GenBank/DDBJ databases">
        <authorList>
            <person name="Hull J."/>
        </authorList>
    </citation>
    <scope>NUCLEOTIDE SEQUENCE</scope>
</reference>
<dbReference type="PROSITE" id="PS50086">
    <property type="entry name" value="TBC_RABGAP"/>
    <property type="match status" value="1"/>
</dbReference>
<dbReference type="AlphaFoldDB" id="A0A0A9Z9J9"/>
<dbReference type="SUPFAM" id="SSF47923">
    <property type="entry name" value="Ypt/Rab-GAP domain of gyp1p"/>
    <property type="match status" value="1"/>
</dbReference>
<gene>
    <name evidence="3" type="primary">Tbc1d13</name>
    <name evidence="3" type="ORF">CM83_24405</name>
</gene>
<dbReference type="Pfam" id="PF00566">
    <property type="entry name" value="RabGAP-TBC"/>
    <property type="match status" value="1"/>
</dbReference>
<evidence type="ECO:0000259" key="2">
    <source>
        <dbReference type="PROSITE" id="PS50086"/>
    </source>
</evidence>
<dbReference type="InterPro" id="IPR000195">
    <property type="entry name" value="Rab-GAP-TBC_dom"/>
</dbReference>
<protein>
    <submittedName>
        <fullName evidence="3">TBC1 domain family member 13</fullName>
    </submittedName>
</protein>
<accession>A0A0A9Z9J9</accession>
<dbReference type="GO" id="GO:0006886">
    <property type="term" value="P:intracellular protein transport"/>
    <property type="evidence" value="ECO:0007669"/>
    <property type="project" value="TreeGrafter"/>
</dbReference>
<dbReference type="PANTHER" id="PTHR22957">
    <property type="entry name" value="TBC1 DOMAIN FAMILY MEMBER GTPASE-ACTIVATING PROTEIN"/>
    <property type="match status" value="1"/>
</dbReference>
<dbReference type="GO" id="GO:0005096">
    <property type="term" value="F:GTPase activator activity"/>
    <property type="evidence" value="ECO:0007669"/>
    <property type="project" value="UniProtKB-KW"/>
</dbReference>
<feature type="domain" description="Rab-GAP TBC" evidence="2">
    <location>
        <begin position="1"/>
        <end position="166"/>
    </location>
</feature>
<dbReference type="PANTHER" id="PTHR22957:SF27">
    <property type="entry name" value="TBC1 DOMAIN FAMILY MEMBER 13"/>
    <property type="match status" value="1"/>
</dbReference>
<dbReference type="InterPro" id="IPR035969">
    <property type="entry name" value="Rab-GAP_TBC_sf"/>
</dbReference>
<sequence>MTSSNNSSGGNISNCNYSNSISNSALTAIDMDVPRTMPKVRFFGSTTENSYGCDSNCNQSHYIGLTSMLTTASQGLHRVLTTIATVNAGLGYVQGMNELAAHLMYVFAEGTIDKFDLCVEADTFFCLQTLLSHLGDDFCRELDADHEMGMLTTLRHYEHVLQFFDK</sequence>
<keyword evidence="1" id="KW-0343">GTPase activation</keyword>
<organism evidence="3">
    <name type="scientific">Lygus hesperus</name>
    <name type="common">Western plant bug</name>
    <dbReference type="NCBI Taxonomy" id="30085"/>
    <lineage>
        <taxon>Eukaryota</taxon>
        <taxon>Metazoa</taxon>
        <taxon>Ecdysozoa</taxon>
        <taxon>Arthropoda</taxon>
        <taxon>Hexapoda</taxon>
        <taxon>Insecta</taxon>
        <taxon>Pterygota</taxon>
        <taxon>Neoptera</taxon>
        <taxon>Paraneoptera</taxon>
        <taxon>Hemiptera</taxon>
        <taxon>Heteroptera</taxon>
        <taxon>Panheteroptera</taxon>
        <taxon>Cimicomorpha</taxon>
        <taxon>Miridae</taxon>
        <taxon>Mirini</taxon>
        <taxon>Lygus</taxon>
    </lineage>
</organism>
<name>A0A0A9Z9J9_LYGHE</name>
<dbReference type="Gene3D" id="1.10.8.270">
    <property type="entry name" value="putative rabgap domain of human tbc1 domain family member 14 like domains"/>
    <property type="match status" value="1"/>
</dbReference>
<reference evidence="3" key="1">
    <citation type="journal article" date="2014" name="PLoS ONE">
        <title>Transcriptome-Based Identification of ABC Transporters in the Western Tarnished Plant Bug Lygus hesperus.</title>
        <authorList>
            <person name="Hull J.J."/>
            <person name="Chaney K."/>
            <person name="Geib S.M."/>
            <person name="Fabrick J.A."/>
            <person name="Brent C.S."/>
            <person name="Walsh D."/>
            <person name="Lavine L.C."/>
        </authorList>
    </citation>
    <scope>NUCLEOTIDE SEQUENCE</scope>
</reference>
<evidence type="ECO:0000313" key="3">
    <source>
        <dbReference type="EMBL" id="JAG38490.1"/>
    </source>
</evidence>